<keyword evidence="4" id="KW-1185">Reference proteome</keyword>
<keyword evidence="2" id="KW-0812">Transmembrane</keyword>
<feature type="transmembrane region" description="Helical" evidence="2">
    <location>
        <begin position="75"/>
        <end position="98"/>
    </location>
</feature>
<comment type="caution">
    <text evidence="3">The sequence shown here is derived from an EMBL/GenBank/DDBJ whole genome shotgun (WGS) entry which is preliminary data.</text>
</comment>
<feature type="compositionally biased region" description="Low complexity" evidence="1">
    <location>
        <begin position="100"/>
        <end position="132"/>
    </location>
</feature>
<feature type="region of interest" description="Disordered" evidence="1">
    <location>
        <begin position="1"/>
        <end position="67"/>
    </location>
</feature>
<evidence type="ECO:0000256" key="1">
    <source>
        <dbReference type="SAM" id="MobiDB-lite"/>
    </source>
</evidence>
<proteinExistence type="predicted"/>
<sequence>MSYPYPPMGPGQPPSGGQPWGTPSPGEYGGPPAGGYPQSPISGWQGPEPLPSGQPPMGPPPMGQYPPPKKSSAGIITMVIVAAVVLVCVVLGGAYYLAASGSGDDTASSSPSATPSRSPSSGGGPPVASGVGKPTTYNSMKSWSLWDSLNTASKDSKPLTLDEVFADPEAKSYKDSSDNTVFNVQGTGRLDTNCVGAVTGAALQTALQGYGCTQVVRAAYVSADQKWVGQMAIFNLKDVTSANAFIDDLDPKANKGFFQPISGASPVDKFGTSTTGAESGAYGHFVVVGWAGRADGTHGDSYGIDTISPSSTVLQAGKQFLFHRN</sequence>
<accession>A0ABV5YH39</accession>
<feature type="compositionally biased region" description="Pro residues" evidence="1">
    <location>
        <begin position="1"/>
        <end position="13"/>
    </location>
</feature>
<feature type="compositionally biased region" description="Low complexity" evidence="1">
    <location>
        <begin position="15"/>
        <end position="26"/>
    </location>
</feature>
<feature type="region of interest" description="Disordered" evidence="1">
    <location>
        <begin position="100"/>
        <end position="133"/>
    </location>
</feature>
<gene>
    <name evidence="3" type="ORF">ACFFNX_16820</name>
</gene>
<organism evidence="3 4">
    <name type="scientific">Actinoallomurus acaciae</name>
    <dbReference type="NCBI Taxonomy" id="502577"/>
    <lineage>
        <taxon>Bacteria</taxon>
        <taxon>Bacillati</taxon>
        <taxon>Actinomycetota</taxon>
        <taxon>Actinomycetes</taxon>
        <taxon>Streptosporangiales</taxon>
        <taxon>Thermomonosporaceae</taxon>
        <taxon>Actinoallomurus</taxon>
    </lineage>
</organism>
<evidence type="ECO:0000256" key="2">
    <source>
        <dbReference type="SAM" id="Phobius"/>
    </source>
</evidence>
<dbReference type="RefSeq" id="WP_378202307.1">
    <property type="nucleotide sequence ID" value="NZ_JBHLZP010000108.1"/>
</dbReference>
<dbReference type="EMBL" id="JBHLZP010000108">
    <property type="protein sequence ID" value="MFB9833851.1"/>
    <property type="molecule type" value="Genomic_DNA"/>
</dbReference>
<keyword evidence="2" id="KW-0472">Membrane</keyword>
<feature type="compositionally biased region" description="Pro residues" evidence="1">
    <location>
        <begin position="48"/>
        <end position="67"/>
    </location>
</feature>
<evidence type="ECO:0000313" key="4">
    <source>
        <dbReference type="Proteomes" id="UP001589627"/>
    </source>
</evidence>
<dbReference type="Proteomes" id="UP001589627">
    <property type="component" value="Unassembled WGS sequence"/>
</dbReference>
<keyword evidence="2" id="KW-1133">Transmembrane helix</keyword>
<name>A0ABV5YH39_9ACTN</name>
<evidence type="ECO:0000313" key="3">
    <source>
        <dbReference type="EMBL" id="MFB9833851.1"/>
    </source>
</evidence>
<protein>
    <submittedName>
        <fullName evidence="3">Uncharacterized protein</fullName>
    </submittedName>
</protein>
<reference evidence="3 4" key="1">
    <citation type="submission" date="2024-09" db="EMBL/GenBank/DDBJ databases">
        <authorList>
            <person name="Sun Q."/>
            <person name="Mori K."/>
        </authorList>
    </citation>
    <scope>NUCLEOTIDE SEQUENCE [LARGE SCALE GENOMIC DNA]</scope>
    <source>
        <strain evidence="3 4">TBRC 0563</strain>
    </source>
</reference>